<evidence type="ECO:0000313" key="8">
    <source>
        <dbReference type="EMBL" id="OTG65445.1"/>
    </source>
</evidence>
<dbReference type="InterPro" id="IPR004839">
    <property type="entry name" value="Aminotransferase_I/II_large"/>
</dbReference>
<dbReference type="PANTHER" id="PTHR46383">
    <property type="entry name" value="ASPARTATE AMINOTRANSFERASE"/>
    <property type="match status" value="1"/>
</dbReference>
<dbReference type="EC" id="2.6.1.-" evidence="6"/>
<dbReference type="InterPro" id="IPR050596">
    <property type="entry name" value="AspAT/PAT-like"/>
</dbReference>
<dbReference type="OrthoDB" id="9803354at2"/>
<dbReference type="GO" id="GO:0006531">
    <property type="term" value="P:aspartate metabolic process"/>
    <property type="evidence" value="ECO:0007669"/>
    <property type="project" value="UniProtKB-UniRule"/>
</dbReference>
<keyword evidence="5" id="KW-0663">Pyridoxal phosphate</keyword>
<evidence type="ECO:0000256" key="6">
    <source>
        <dbReference type="RuleBase" id="RU000481"/>
    </source>
</evidence>
<evidence type="ECO:0000256" key="3">
    <source>
        <dbReference type="ARBA" id="ARBA00022576"/>
    </source>
</evidence>
<dbReference type="NCBIfam" id="TIGR03801">
    <property type="entry name" value="asp_4_decarbox"/>
    <property type="match status" value="1"/>
</dbReference>
<dbReference type="InterPro" id="IPR004838">
    <property type="entry name" value="NHTrfase_class1_PyrdxlP-BS"/>
</dbReference>
<dbReference type="NCBIfam" id="NF006755">
    <property type="entry name" value="PRK09275.1"/>
    <property type="match status" value="1"/>
</dbReference>
<dbReference type="PROSITE" id="PS00105">
    <property type="entry name" value="AA_TRANSFER_CLASS_1"/>
    <property type="match status" value="1"/>
</dbReference>
<keyword evidence="3 6" id="KW-0032">Aminotransferase</keyword>
<dbReference type="InterPro" id="IPR015424">
    <property type="entry name" value="PyrdxlP-dep_Trfase"/>
</dbReference>
<dbReference type="GO" id="GO:0008483">
    <property type="term" value="F:transaminase activity"/>
    <property type="evidence" value="ECO:0007669"/>
    <property type="project" value="UniProtKB-KW"/>
</dbReference>
<dbReference type="Gene3D" id="1.10.20.110">
    <property type="match status" value="1"/>
</dbReference>
<dbReference type="InterPro" id="IPR022518">
    <property type="entry name" value="Aspartate_4-decarboxylase"/>
</dbReference>
<evidence type="ECO:0000256" key="5">
    <source>
        <dbReference type="ARBA" id="ARBA00022898"/>
    </source>
</evidence>
<evidence type="ECO:0000256" key="4">
    <source>
        <dbReference type="ARBA" id="ARBA00022679"/>
    </source>
</evidence>
<dbReference type="Gene3D" id="3.40.640.10">
    <property type="entry name" value="Type I PLP-dependent aspartate aminotransferase-like (Major domain)"/>
    <property type="match status" value="1"/>
</dbReference>
<reference evidence="8 9" key="1">
    <citation type="submission" date="2017-04" db="EMBL/GenBank/DDBJ databases">
        <title>High diversity of culturable Acinetobacter species in natural soil and water ecosystems.</title>
        <authorList>
            <person name="Nemec A."/>
            <person name="Radolfova-Krizova L."/>
        </authorList>
    </citation>
    <scope>NUCLEOTIDE SEQUENCE [LARGE SCALE GENOMIC DNA]</scope>
    <source>
        <strain evidence="8 9">ANC 4999</strain>
    </source>
</reference>
<organism evidence="8 9">
    <name type="scientific">Acinetobacter silvestris</name>
    <dbReference type="NCBI Taxonomy" id="1977882"/>
    <lineage>
        <taxon>Bacteria</taxon>
        <taxon>Pseudomonadati</taxon>
        <taxon>Pseudomonadota</taxon>
        <taxon>Gammaproteobacteria</taxon>
        <taxon>Moraxellales</taxon>
        <taxon>Moraxellaceae</taxon>
        <taxon>Acinetobacter</taxon>
    </lineage>
</organism>
<dbReference type="Pfam" id="PF00155">
    <property type="entry name" value="Aminotran_1_2"/>
    <property type="match status" value="1"/>
</dbReference>
<gene>
    <name evidence="8" type="ORF">B9T28_08220</name>
</gene>
<dbReference type="GO" id="GO:0030170">
    <property type="term" value="F:pyridoxal phosphate binding"/>
    <property type="evidence" value="ECO:0007669"/>
    <property type="project" value="InterPro"/>
</dbReference>
<name>A0A1Y3CH67_9GAMM</name>
<proteinExistence type="inferred from homology"/>
<dbReference type="STRING" id="1977882.B9T28_08220"/>
<dbReference type="InterPro" id="IPR015422">
    <property type="entry name" value="PyrdxlP-dep_Trfase_small"/>
</dbReference>
<sequence length="535" mass="60271">MGNVDYSKYAKLSPFELKDELIALAQSRTDRMMLNAGRGNPNFLATVPRRAFFQLGLFAATESEFSFSYMPEGLGGFPRPVALQSRFDQFILENRDKPGVVFLGKVISYVRDQLGLNPDEFLLEMVEGILGCNYPVPDRMLRVSETIIKEYVLREMGVQGLAKNSIDLFAVEGGTAAMAYIFNSLKENKIIEKGDRIAIGTPIFTPYLEIPKLNDYQLEEVFIEADPNLDWQYPESELRKLEDPSIKAFFLVNPSNPPSVKMSDEGLAILADIVKKRPDLIILTDDVYGTFADNFQSIFSICPDNTILVYSFSKYFGATGWRLGVIALSDNNILDKKIAALPKKAKQELEERYSSVTTDPSSMKFIDRMVADSRNVALNHTAGLSTPQQVQMVLFALFDMMDSRQAYRKAVKSVVRERNKTLYRHLGVDAPQDPNSVDYYTLINLEKISRTLYGEEFSTWIMNNKNPTELLFRVAAETGVVLLPGSGFGVMHPSARASLANLNEYQYAAIGDSLRKFADEKFKEYESLNKKKTAK</sequence>
<dbReference type="CDD" id="cd00609">
    <property type="entry name" value="AAT_like"/>
    <property type="match status" value="1"/>
</dbReference>
<accession>A0A1Y3CH67</accession>
<comment type="cofactor">
    <cofactor evidence="1 6">
        <name>pyridoxal 5'-phosphate</name>
        <dbReference type="ChEBI" id="CHEBI:597326"/>
    </cofactor>
</comment>
<dbReference type="GO" id="GO:0047688">
    <property type="term" value="F:aspartate 4-decarboxylase activity"/>
    <property type="evidence" value="ECO:0007669"/>
    <property type="project" value="UniProtKB-UniRule"/>
</dbReference>
<keyword evidence="9" id="KW-1185">Reference proteome</keyword>
<dbReference type="RefSeq" id="WP_086203507.1">
    <property type="nucleotide sequence ID" value="NZ_NEGB01000004.1"/>
</dbReference>
<evidence type="ECO:0000259" key="7">
    <source>
        <dbReference type="Pfam" id="PF00155"/>
    </source>
</evidence>
<dbReference type="PANTHER" id="PTHR46383:SF1">
    <property type="entry name" value="ASPARTATE AMINOTRANSFERASE"/>
    <property type="match status" value="1"/>
</dbReference>
<dbReference type="InterPro" id="IPR015421">
    <property type="entry name" value="PyrdxlP-dep_Trfase_major"/>
</dbReference>
<keyword evidence="4 6" id="KW-0808">Transferase</keyword>
<evidence type="ECO:0000313" key="9">
    <source>
        <dbReference type="Proteomes" id="UP000242765"/>
    </source>
</evidence>
<feature type="domain" description="Aminotransferase class I/classII large" evidence="7">
    <location>
        <begin position="173"/>
        <end position="507"/>
    </location>
</feature>
<dbReference type="Gene3D" id="3.90.1150.10">
    <property type="entry name" value="Aspartate Aminotransferase, domain 1"/>
    <property type="match status" value="1"/>
</dbReference>
<dbReference type="AlphaFoldDB" id="A0A1Y3CH67"/>
<dbReference type="Proteomes" id="UP000242765">
    <property type="component" value="Unassembled WGS sequence"/>
</dbReference>
<evidence type="ECO:0000256" key="2">
    <source>
        <dbReference type="ARBA" id="ARBA00007441"/>
    </source>
</evidence>
<protein>
    <recommendedName>
        <fullName evidence="6">Aminotransferase</fullName>
        <ecNumber evidence="6">2.6.1.-</ecNumber>
    </recommendedName>
</protein>
<dbReference type="EMBL" id="NEGB01000004">
    <property type="protein sequence ID" value="OTG65445.1"/>
    <property type="molecule type" value="Genomic_DNA"/>
</dbReference>
<comment type="caution">
    <text evidence="8">The sequence shown here is derived from an EMBL/GenBank/DDBJ whole genome shotgun (WGS) entry which is preliminary data.</text>
</comment>
<evidence type="ECO:0000256" key="1">
    <source>
        <dbReference type="ARBA" id="ARBA00001933"/>
    </source>
</evidence>
<comment type="similarity">
    <text evidence="2 6">Belongs to the class-I pyridoxal-phosphate-dependent aminotransferase family.</text>
</comment>
<dbReference type="SUPFAM" id="SSF53383">
    <property type="entry name" value="PLP-dependent transferases"/>
    <property type="match status" value="1"/>
</dbReference>